<dbReference type="EMBL" id="JAPUUL010000521">
    <property type="protein sequence ID" value="KAJ8130346.1"/>
    <property type="molecule type" value="Genomic_DNA"/>
</dbReference>
<proteinExistence type="predicted"/>
<accession>A0ACC2JS85</accession>
<comment type="caution">
    <text evidence="1">The sequence shown here is derived from an EMBL/GenBank/DDBJ whole genome shotgun (WGS) entry which is preliminary data.</text>
</comment>
<sequence length="796" mass="85231">MQTFRRSLPHIGRWAGRRRTLDACRTRQVLNNPSFSASGRALRNYSSGSLAGLKEILRVSEEVKEALATNKPVVALETTIYTHGALGNDLDLEGIVRRNGAVPAVIGILGGVPTVGLTPDEITQMVDGSPKKASRRDIAFLVGTGMAGKKIHGGTTIAGTTVLARLAGIRVFGTGGLGGVHRGGHVSFDISADLTELGRTRMAVISSGSKGFLDIPRTLEYLETQGVLVSTFADGRTGDVDFPAFWARESGIKSPFVVQDEEHAAAILLAQERLNIETGLLFANPIPEEYAIPGDEMATIIEQAVRESDEQGVHGSANTPFILMRIRELTNERSLPANKALIQSNVERAAKVAKAASRLISEGPSAANTPVKQWAGIETPNNIAAPIEKVTTVTEATSQADILVAGSVAVDLSCDYTGVISLEDPIPQLHTSNPSHISQSIGGVGRNVALAAHRVNKHTKVRLCSMVGRDFAGSTVLASLESCGMDTSCIQRLSHDEHPGSRTAQYVSVNDANKHLVLAMADMDIFTNRPFSSTWASTIKSAKPKWLVVDANWKDHDIRSWMQAGKQNEAKIAFEPVSKAKSARLFCAERGLESLGVFPHATVDLTTPNQYELAAMHAAAQDNEYFGDSRWWSVIDAFGMRGARDRFVNITSAAMTDAGIPQQAVQLLPFIPTIITKLGSEGALLTTILRKDDPRLYDAAHKPFVLSRCINDHADVGGVYMRMFPAVEQVTDVASVNGIGDTFLGTLVAGLAQGGQIQNLINVAQKAAVLTLRSPESVSDKLGSLENELLAASSLS</sequence>
<evidence type="ECO:0000313" key="1">
    <source>
        <dbReference type="EMBL" id="KAJ8130346.1"/>
    </source>
</evidence>
<name>A0ACC2JS85_9PEZI</name>
<reference evidence="1" key="1">
    <citation type="submission" date="2022-12" db="EMBL/GenBank/DDBJ databases">
        <title>Genome Sequence of Lasiodiplodia mahajangana.</title>
        <authorList>
            <person name="Buettner E."/>
        </authorList>
    </citation>
    <scope>NUCLEOTIDE SEQUENCE</scope>
    <source>
        <strain evidence="1">VT137</strain>
    </source>
</reference>
<dbReference type="Proteomes" id="UP001153332">
    <property type="component" value="Unassembled WGS sequence"/>
</dbReference>
<evidence type="ECO:0000313" key="2">
    <source>
        <dbReference type="Proteomes" id="UP001153332"/>
    </source>
</evidence>
<organism evidence="1 2">
    <name type="scientific">Lasiodiplodia mahajangana</name>
    <dbReference type="NCBI Taxonomy" id="1108764"/>
    <lineage>
        <taxon>Eukaryota</taxon>
        <taxon>Fungi</taxon>
        <taxon>Dikarya</taxon>
        <taxon>Ascomycota</taxon>
        <taxon>Pezizomycotina</taxon>
        <taxon>Dothideomycetes</taxon>
        <taxon>Dothideomycetes incertae sedis</taxon>
        <taxon>Botryosphaeriales</taxon>
        <taxon>Botryosphaeriaceae</taxon>
        <taxon>Lasiodiplodia</taxon>
    </lineage>
</organism>
<gene>
    <name evidence="1" type="ORF">O1611_g3286</name>
</gene>
<protein>
    <submittedName>
        <fullName evidence="1">Uncharacterized protein</fullName>
    </submittedName>
</protein>
<keyword evidence="2" id="KW-1185">Reference proteome</keyword>